<name>A0A6G7VHY3_9RHOB</name>
<dbReference type="InterPro" id="IPR027275">
    <property type="entry name" value="PRC-brl_dom"/>
</dbReference>
<dbReference type="Proteomes" id="UP000500791">
    <property type="component" value="Chromosome"/>
</dbReference>
<evidence type="ECO:0000313" key="2">
    <source>
        <dbReference type="EMBL" id="QIK39631.1"/>
    </source>
</evidence>
<feature type="domain" description="PRC-barrel" evidence="1">
    <location>
        <begin position="126"/>
        <end position="182"/>
    </location>
</feature>
<dbReference type="Gene3D" id="3.90.50.10">
    <property type="entry name" value="Photosynthetic Reaction Center, subunit H, domain 2"/>
    <property type="match status" value="1"/>
</dbReference>
<proteinExistence type="predicted"/>
<evidence type="ECO:0000313" key="3">
    <source>
        <dbReference type="Proteomes" id="UP000500791"/>
    </source>
</evidence>
<dbReference type="SUPFAM" id="SSF50346">
    <property type="entry name" value="PRC-barrel domain"/>
    <property type="match status" value="1"/>
</dbReference>
<dbReference type="KEGG" id="mon:G8E03_01935"/>
<protein>
    <recommendedName>
        <fullName evidence="1">PRC-barrel domain-containing protein</fullName>
    </recommendedName>
</protein>
<dbReference type="AlphaFoldDB" id="A0A6G7VHY3"/>
<reference evidence="2 3" key="1">
    <citation type="submission" date="2020-03" db="EMBL/GenBank/DDBJ databases">
        <title>Complete genome sequence of Monaibacterium sp. ALG8 with diverse plasmids.</title>
        <authorList>
            <person name="Sun C."/>
        </authorList>
    </citation>
    <scope>NUCLEOTIDE SEQUENCE [LARGE SCALE GENOMIC DNA]</scope>
    <source>
        <strain evidence="2 3">ALG8</strain>
    </source>
</reference>
<dbReference type="GO" id="GO:0019684">
    <property type="term" value="P:photosynthesis, light reaction"/>
    <property type="evidence" value="ECO:0007669"/>
    <property type="project" value="InterPro"/>
</dbReference>
<dbReference type="GO" id="GO:0030077">
    <property type="term" value="C:plasma membrane light-harvesting complex"/>
    <property type="evidence" value="ECO:0007669"/>
    <property type="project" value="InterPro"/>
</dbReference>
<dbReference type="InterPro" id="IPR011033">
    <property type="entry name" value="PRC_barrel-like_sf"/>
</dbReference>
<organism evidence="2 3">
    <name type="scientific">Pontivivens nitratireducens</name>
    <dbReference type="NCBI Taxonomy" id="2758038"/>
    <lineage>
        <taxon>Bacteria</taxon>
        <taxon>Pseudomonadati</taxon>
        <taxon>Pseudomonadota</taxon>
        <taxon>Alphaproteobacteria</taxon>
        <taxon>Rhodobacterales</taxon>
        <taxon>Paracoccaceae</taxon>
        <taxon>Pontivivens</taxon>
    </lineage>
</organism>
<gene>
    <name evidence="2" type="ORF">G8E03_01935</name>
</gene>
<evidence type="ECO:0000259" key="1">
    <source>
        <dbReference type="Pfam" id="PF05239"/>
    </source>
</evidence>
<sequence>MLMKLHDLTTLSTETPGGEAAKVRGLYLTEEMNVREVVVDMNGLLDLRAIAMPAAAFGTPDVEAGTWPVDITTEAIKGCEPVRQEPESALEKVKDMVFSPLPETRGTLRSGEAYKGLSLDLNEGPVGRVLDIVVDTDTMMVPFVVVETGSWLPDRQVLLPTAKINSINWDDGKGKVDATQEEISAAPDVFENDQITTTGSGTLLTYYGIGA</sequence>
<dbReference type="InterPro" id="IPR014747">
    <property type="entry name" value="Bac_photo_RC_H_C"/>
</dbReference>
<dbReference type="RefSeq" id="WP_166188018.1">
    <property type="nucleotide sequence ID" value="NZ_CP049811.1"/>
</dbReference>
<dbReference type="EMBL" id="CP049811">
    <property type="protein sequence ID" value="QIK39631.1"/>
    <property type="molecule type" value="Genomic_DNA"/>
</dbReference>
<dbReference type="Pfam" id="PF05239">
    <property type="entry name" value="PRC"/>
    <property type="match status" value="1"/>
</dbReference>
<keyword evidence="3" id="KW-1185">Reference proteome</keyword>
<accession>A0A6G7VHY3</accession>